<keyword evidence="1 3" id="KW-0456">Lyase</keyword>
<feature type="domain" description="Amidohydrolase-related" evidence="2">
    <location>
        <begin position="7"/>
        <end position="333"/>
    </location>
</feature>
<dbReference type="Pfam" id="PF04909">
    <property type="entry name" value="Amidohydro_2"/>
    <property type="match status" value="1"/>
</dbReference>
<keyword evidence="4" id="KW-1185">Reference proteome</keyword>
<evidence type="ECO:0000313" key="4">
    <source>
        <dbReference type="Proteomes" id="UP000727456"/>
    </source>
</evidence>
<reference evidence="3 4" key="1">
    <citation type="submission" date="2020-03" db="EMBL/GenBank/DDBJ databases">
        <title>Genomic Encyclopedia of Type Strains, Phase III (KMG-III): the genomes of soil and plant-associated and newly described type strains.</title>
        <authorList>
            <person name="Whitman W."/>
        </authorList>
    </citation>
    <scope>NUCLEOTIDE SEQUENCE [LARGE SCALE GENOMIC DNA]</scope>
    <source>
        <strain evidence="3 4">CECT 8804</strain>
    </source>
</reference>
<evidence type="ECO:0000313" key="3">
    <source>
        <dbReference type="EMBL" id="NIJ09617.1"/>
    </source>
</evidence>
<dbReference type="EMBL" id="JAAOZC010000014">
    <property type="protein sequence ID" value="NIJ09617.1"/>
    <property type="molecule type" value="Genomic_DNA"/>
</dbReference>
<dbReference type="GO" id="GO:0001760">
    <property type="term" value="F:aminocarboxymuconate-semialdehyde decarboxylase activity"/>
    <property type="evidence" value="ECO:0007669"/>
    <property type="project" value="UniProtKB-EC"/>
</dbReference>
<dbReference type="InterPro" id="IPR006680">
    <property type="entry name" value="Amidohydro-rel"/>
</dbReference>
<dbReference type="Gene3D" id="3.20.20.140">
    <property type="entry name" value="Metal-dependent hydrolases"/>
    <property type="match status" value="1"/>
</dbReference>
<evidence type="ECO:0000256" key="1">
    <source>
        <dbReference type="ARBA" id="ARBA00023239"/>
    </source>
</evidence>
<dbReference type="SUPFAM" id="SSF51556">
    <property type="entry name" value="Metallo-dependent hydrolases"/>
    <property type="match status" value="1"/>
</dbReference>
<dbReference type="PANTHER" id="PTHR21240">
    <property type="entry name" value="2-AMINO-3-CARBOXYLMUCONATE-6-SEMIALDEHYDE DECARBOXYLASE"/>
    <property type="match status" value="1"/>
</dbReference>
<dbReference type="InterPro" id="IPR032465">
    <property type="entry name" value="ACMSD"/>
</dbReference>
<accession>A0ABX0TVS6</accession>
<dbReference type="Proteomes" id="UP000727456">
    <property type="component" value="Unassembled WGS sequence"/>
</dbReference>
<gene>
    <name evidence="3" type="ORF">FHS31_003254</name>
</gene>
<protein>
    <submittedName>
        <fullName evidence="3">Aminocarboxymuconate-semialdehyde decarboxylase</fullName>
        <ecNumber evidence="3">4.1.1.45</ecNumber>
    </submittedName>
</protein>
<dbReference type="PANTHER" id="PTHR21240:SF28">
    <property type="entry name" value="ISO-OROTATE DECARBOXYLASE (EUROFUNG)"/>
    <property type="match status" value="1"/>
</dbReference>
<organism evidence="3 4">
    <name type="scientific">Sphingomonas vulcanisoli</name>
    <dbReference type="NCBI Taxonomy" id="1658060"/>
    <lineage>
        <taxon>Bacteria</taxon>
        <taxon>Pseudomonadati</taxon>
        <taxon>Pseudomonadota</taxon>
        <taxon>Alphaproteobacteria</taxon>
        <taxon>Sphingomonadales</taxon>
        <taxon>Sphingomonadaceae</taxon>
        <taxon>Sphingomonas</taxon>
    </lineage>
</organism>
<proteinExistence type="predicted"/>
<name>A0ABX0TVS6_9SPHN</name>
<dbReference type="EC" id="4.1.1.45" evidence="3"/>
<dbReference type="InterPro" id="IPR032466">
    <property type="entry name" value="Metal_Hydrolase"/>
</dbReference>
<dbReference type="RefSeq" id="WP_167075412.1">
    <property type="nucleotide sequence ID" value="NZ_JAAOZC010000014.1"/>
</dbReference>
<evidence type="ECO:0000259" key="2">
    <source>
        <dbReference type="Pfam" id="PF04909"/>
    </source>
</evidence>
<comment type="caution">
    <text evidence="3">The sequence shown here is derived from an EMBL/GenBank/DDBJ whole genome shotgun (WGS) entry which is preliminary data.</text>
</comment>
<sequence length="334" mass="36408">MAHDCFDVHTHFVPAEFPPYLGLGQDVPWPSMVDAKPCHKTILISGKTYRTLADGCWSAARRIEEMPSMGVTHQAISAMPELMSYWLPLDDAKVLIRYINDQLALLIDEDRSRFFGMGGVPLQDVDTAIDELRYVVEKLRFTGVQIASHVNGVSIGDPRFEPFFAEAERLGASIFVHALRPAGTERLVGPLPPQAVAFPADIGFAAASMITGGTGAKHPDLRIAFSHGGGALLMALPRVQEVWGSNIPGLEVALTEAPIVTARRFFYDHVVLNPALLKLVVETYGETQVLVGSDYPFYPARLVHPHADFAAAGLSEEVVALITNANPRRFLGLA</sequence>